<keyword evidence="6" id="KW-1185">Reference proteome</keyword>
<evidence type="ECO:0000313" key="5">
    <source>
        <dbReference type="EMBL" id="KAI9635704.1"/>
    </source>
</evidence>
<dbReference type="GeneID" id="77726196"/>
<dbReference type="PANTHER" id="PTHR21027">
    <property type="entry name" value="TRNA-SPLICING ENDONUCLEASE SUBUNIT SEN54"/>
    <property type="match status" value="1"/>
</dbReference>
<reference evidence="5" key="1">
    <citation type="journal article" date="2022" name="G3 (Bethesda)">
        <title>High quality genome of the basidiomycete yeast Dioszegia hungarica PDD-24b-2 isolated from cloud water.</title>
        <authorList>
            <person name="Jarrige D."/>
            <person name="Haridas S."/>
            <person name="Bleykasten-Grosshans C."/>
            <person name="Joly M."/>
            <person name="Nadalig T."/>
            <person name="Sancelme M."/>
            <person name="Vuilleumier S."/>
            <person name="Grigoriev I.V."/>
            <person name="Amato P."/>
            <person name="Bringel F."/>
        </authorList>
    </citation>
    <scope>NUCLEOTIDE SEQUENCE</scope>
    <source>
        <strain evidence="5">PDD-24b-2</strain>
    </source>
</reference>
<dbReference type="EMBL" id="JAKWFO010000005">
    <property type="protein sequence ID" value="KAI9635704.1"/>
    <property type="molecule type" value="Genomic_DNA"/>
</dbReference>
<organism evidence="5 6">
    <name type="scientific">Dioszegia hungarica</name>
    <dbReference type="NCBI Taxonomy" id="4972"/>
    <lineage>
        <taxon>Eukaryota</taxon>
        <taxon>Fungi</taxon>
        <taxon>Dikarya</taxon>
        <taxon>Basidiomycota</taxon>
        <taxon>Agaricomycotina</taxon>
        <taxon>Tremellomycetes</taxon>
        <taxon>Tremellales</taxon>
        <taxon>Bulleribasidiaceae</taxon>
        <taxon>Dioszegia</taxon>
    </lineage>
</organism>
<evidence type="ECO:0000313" key="6">
    <source>
        <dbReference type="Proteomes" id="UP001164286"/>
    </source>
</evidence>
<dbReference type="Proteomes" id="UP001164286">
    <property type="component" value="Unassembled WGS sequence"/>
</dbReference>
<dbReference type="RefSeq" id="XP_052945481.1">
    <property type="nucleotide sequence ID" value="XM_053086995.1"/>
</dbReference>
<evidence type="ECO:0000256" key="3">
    <source>
        <dbReference type="SAM" id="MobiDB-lite"/>
    </source>
</evidence>
<sequence length="460" mass="51051">MQTEIVDTVAEAERLDAPAAQTAAAAQAEGGEEGDEDEDQIDLAHIQSFAEKVQHRPGHIRPQITIPKRGEKDFEPLEETVNLQEMMLQRSREALFGALQGVRGGSSKSMSHALYSPQSPYPYLLITHGRLLDSMGISIRPIISTADGGKGKGKARTELLPEEALFLLERGALQIWLGNEGAEEGEGTEGTWSEEECGVIGAVEMSVSEGFAAFLGKDGLTWERYQAYAYLKRLGYTVQRTPRFLPEHFKSVPFASAQESTLPPFRTWWASVPTFLSRLIQFITSAAARAWRRIRFNPNLTHLSSWTGIDYPSLFRHLRLVPSSHAHPLPSRSASPNPYLPFYHIWKPAVPWSKAKWERGSPAGLLRQPPDFQAAAINARTTPLPSIQQLHEIFEESPEEHRGPVQRLGPQYRQVGNPGRTNPIAELRNGDRAFIVAVNDSGNSGWVRFGRTGFAGLAMV</sequence>
<feature type="region of interest" description="Disordered" evidence="3">
    <location>
        <begin position="397"/>
        <end position="418"/>
    </location>
</feature>
<feature type="region of interest" description="Disordered" evidence="3">
    <location>
        <begin position="1"/>
        <end position="38"/>
    </location>
</feature>
<accession>A0AA38HA98</accession>
<dbReference type="GO" id="GO:0000214">
    <property type="term" value="C:tRNA-intron endonuclease complex"/>
    <property type="evidence" value="ECO:0007669"/>
    <property type="project" value="TreeGrafter"/>
</dbReference>
<comment type="similarity">
    <text evidence="1">Belongs to the SEN54 family.</text>
</comment>
<dbReference type="PANTHER" id="PTHR21027:SF1">
    <property type="entry name" value="TRNA-SPLICING ENDONUCLEASE SUBUNIT SEN54"/>
    <property type="match status" value="1"/>
</dbReference>
<dbReference type="AlphaFoldDB" id="A0AA38HA98"/>
<proteinExistence type="inferred from homology"/>
<keyword evidence="2" id="KW-0819">tRNA processing</keyword>
<evidence type="ECO:0000256" key="1">
    <source>
        <dbReference type="ARBA" id="ARBA00005736"/>
    </source>
</evidence>
<dbReference type="GO" id="GO:0000379">
    <property type="term" value="P:tRNA-type intron splice site recognition and cleavage"/>
    <property type="evidence" value="ECO:0007669"/>
    <property type="project" value="TreeGrafter"/>
</dbReference>
<protein>
    <recommendedName>
        <fullName evidence="4">tRNA-splicing endonuclease subunit Sen54 N-terminal domain-containing protein</fullName>
    </recommendedName>
</protein>
<evidence type="ECO:0000259" key="4">
    <source>
        <dbReference type="Pfam" id="PF12928"/>
    </source>
</evidence>
<feature type="domain" description="tRNA-splicing endonuclease subunit Sen54 N-terminal" evidence="4">
    <location>
        <begin position="96"/>
        <end position="177"/>
    </location>
</feature>
<evidence type="ECO:0000256" key="2">
    <source>
        <dbReference type="ARBA" id="ARBA00022694"/>
    </source>
</evidence>
<name>A0AA38HA98_9TREE</name>
<gene>
    <name evidence="5" type="ORF">MKK02DRAFT_25156</name>
</gene>
<comment type="caution">
    <text evidence="5">The sequence shown here is derived from an EMBL/GenBank/DDBJ whole genome shotgun (WGS) entry which is preliminary data.</text>
</comment>
<dbReference type="InterPro" id="IPR024336">
    <property type="entry name" value="tRNA_splic_suSen54_N"/>
</dbReference>
<feature type="compositionally biased region" description="Low complexity" evidence="3">
    <location>
        <begin position="17"/>
        <end position="29"/>
    </location>
</feature>
<dbReference type="Pfam" id="PF12928">
    <property type="entry name" value="tRNA_int_end_N2"/>
    <property type="match status" value="1"/>
</dbReference>
<dbReference type="InterPro" id="IPR024337">
    <property type="entry name" value="tRNA_splic_suSen54"/>
</dbReference>